<dbReference type="RefSeq" id="WP_344818673.1">
    <property type="nucleotide sequence ID" value="NZ_BAABCP010000001.1"/>
</dbReference>
<gene>
    <name evidence="2" type="ORF">GCM10022383_12570</name>
</gene>
<organism evidence="2 3">
    <name type="scientific">Microbacterium soli</name>
    <dbReference type="NCBI Taxonomy" id="446075"/>
    <lineage>
        <taxon>Bacteria</taxon>
        <taxon>Bacillati</taxon>
        <taxon>Actinomycetota</taxon>
        <taxon>Actinomycetes</taxon>
        <taxon>Micrococcales</taxon>
        <taxon>Microbacteriaceae</taxon>
        <taxon>Microbacterium</taxon>
    </lineage>
</organism>
<feature type="transmembrane region" description="Helical" evidence="1">
    <location>
        <begin position="80"/>
        <end position="100"/>
    </location>
</feature>
<evidence type="ECO:0008006" key="4">
    <source>
        <dbReference type="Google" id="ProtNLM"/>
    </source>
</evidence>
<feature type="transmembrane region" description="Helical" evidence="1">
    <location>
        <begin position="53"/>
        <end position="74"/>
    </location>
</feature>
<feature type="transmembrane region" description="Helical" evidence="1">
    <location>
        <begin position="140"/>
        <end position="158"/>
    </location>
</feature>
<evidence type="ECO:0000313" key="3">
    <source>
        <dbReference type="Proteomes" id="UP001501591"/>
    </source>
</evidence>
<proteinExistence type="predicted"/>
<keyword evidence="1" id="KW-1133">Transmembrane helix</keyword>
<sequence>MSIWLLLKATHVVGAIMLMGPAFGYGIIAAMGQRQPQHRGFANTVVGVLDKRMFKPGLALVIASGLLMGILSLTSEYGNVFAEGWLIVSIIITALALGYSHTVHRGNQRRIGELARQAAGDGADAALEEQIVAVRRRLKIGGKAIAYSYGVVAALMVLKPF</sequence>
<protein>
    <recommendedName>
        <fullName evidence="4">DUF2269 family protein</fullName>
    </recommendedName>
</protein>
<dbReference type="Proteomes" id="UP001501591">
    <property type="component" value="Unassembled WGS sequence"/>
</dbReference>
<keyword evidence="3" id="KW-1185">Reference proteome</keyword>
<comment type="caution">
    <text evidence="2">The sequence shown here is derived from an EMBL/GenBank/DDBJ whole genome shotgun (WGS) entry which is preliminary data.</text>
</comment>
<name>A0ABP7N328_9MICO</name>
<feature type="transmembrane region" description="Helical" evidence="1">
    <location>
        <begin position="12"/>
        <end position="32"/>
    </location>
</feature>
<keyword evidence="1" id="KW-0472">Membrane</keyword>
<dbReference type="InterPro" id="IPR018729">
    <property type="entry name" value="DUF2269_transmembrane"/>
</dbReference>
<evidence type="ECO:0000256" key="1">
    <source>
        <dbReference type="SAM" id="Phobius"/>
    </source>
</evidence>
<evidence type="ECO:0000313" key="2">
    <source>
        <dbReference type="EMBL" id="GAA3935658.1"/>
    </source>
</evidence>
<dbReference type="EMBL" id="BAABCP010000001">
    <property type="protein sequence ID" value="GAA3935658.1"/>
    <property type="molecule type" value="Genomic_DNA"/>
</dbReference>
<accession>A0ABP7N328</accession>
<dbReference type="Pfam" id="PF10027">
    <property type="entry name" value="DUF2269"/>
    <property type="match status" value="1"/>
</dbReference>
<reference evidence="3" key="1">
    <citation type="journal article" date="2019" name="Int. J. Syst. Evol. Microbiol.">
        <title>The Global Catalogue of Microorganisms (GCM) 10K type strain sequencing project: providing services to taxonomists for standard genome sequencing and annotation.</title>
        <authorList>
            <consortium name="The Broad Institute Genomics Platform"/>
            <consortium name="The Broad Institute Genome Sequencing Center for Infectious Disease"/>
            <person name="Wu L."/>
            <person name="Ma J."/>
        </authorList>
    </citation>
    <scope>NUCLEOTIDE SEQUENCE [LARGE SCALE GENOMIC DNA]</scope>
    <source>
        <strain evidence="3">JCM 17024</strain>
    </source>
</reference>
<keyword evidence="1" id="KW-0812">Transmembrane</keyword>